<dbReference type="AlphaFoldDB" id="A0A433N2U4"/>
<comment type="caution">
    <text evidence="3">The sequence shown here is derived from an EMBL/GenBank/DDBJ whole genome shotgun (WGS) entry which is preliminary data.</text>
</comment>
<keyword evidence="2" id="KW-1133">Transmembrane helix</keyword>
<dbReference type="Pfam" id="PF14105">
    <property type="entry name" value="DUF4278"/>
    <property type="match status" value="1"/>
</dbReference>
<name>A0A433N2U4_CHLFR</name>
<evidence type="ECO:0000256" key="2">
    <source>
        <dbReference type="SAM" id="Phobius"/>
    </source>
</evidence>
<feature type="region of interest" description="Disordered" evidence="1">
    <location>
        <begin position="77"/>
        <end position="97"/>
    </location>
</feature>
<dbReference type="InterPro" id="IPR025458">
    <property type="entry name" value="DUF4278"/>
</dbReference>
<keyword evidence="2" id="KW-0472">Membrane</keyword>
<dbReference type="RefSeq" id="WP_016875782.1">
    <property type="nucleotide sequence ID" value="NZ_AJLN01000098.1"/>
</dbReference>
<evidence type="ECO:0000313" key="4">
    <source>
        <dbReference type="Proteomes" id="UP000268857"/>
    </source>
</evidence>
<evidence type="ECO:0000313" key="3">
    <source>
        <dbReference type="EMBL" id="RUR75473.1"/>
    </source>
</evidence>
<protein>
    <submittedName>
        <fullName evidence="3">Uncharacterized protein</fullName>
    </submittedName>
</protein>
<dbReference type="OrthoDB" id="583579at2"/>
<feature type="transmembrane region" description="Helical" evidence="2">
    <location>
        <begin position="32"/>
        <end position="59"/>
    </location>
</feature>
<gene>
    <name evidence="3" type="ORF">PCC6912_47040</name>
</gene>
<dbReference type="EMBL" id="RSCJ01000024">
    <property type="protein sequence ID" value="RUR75473.1"/>
    <property type="molecule type" value="Genomic_DNA"/>
</dbReference>
<sequence>MPLLFLIPLFTGLVTGYIYKTSTDEIGQLTGVVAAISLILSLVLAPWQIQVLMLVVVLVGTQKLLQQNEYKLRLDQNNQQPMNDSGSNEAISSQSSTKANEITHKYRGGNYQINNVRLEFSEREIAGKYRGLPLKIHQIAKIQ</sequence>
<accession>A0A433N2U4</accession>
<evidence type="ECO:0000256" key="1">
    <source>
        <dbReference type="SAM" id="MobiDB-lite"/>
    </source>
</evidence>
<dbReference type="Proteomes" id="UP000268857">
    <property type="component" value="Unassembled WGS sequence"/>
</dbReference>
<keyword evidence="2" id="KW-0812">Transmembrane</keyword>
<organism evidence="3 4">
    <name type="scientific">Chlorogloeopsis fritschii PCC 6912</name>
    <dbReference type="NCBI Taxonomy" id="211165"/>
    <lineage>
        <taxon>Bacteria</taxon>
        <taxon>Bacillati</taxon>
        <taxon>Cyanobacteriota</taxon>
        <taxon>Cyanophyceae</taxon>
        <taxon>Nostocales</taxon>
        <taxon>Chlorogloeopsidaceae</taxon>
        <taxon>Chlorogloeopsis</taxon>
    </lineage>
</organism>
<reference evidence="3 4" key="1">
    <citation type="journal article" date="2019" name="Genome Biol. Evol.">
        <title>Day and night: Metabolic profiles and evolutionary relationships of six axenic non-marine cyanobacteria.</title>
        <authorList>
            <person name="Will S.E."/>
            <person name="Henke P."/>
            <person name="Boedeker C."/>
            <person name="Huang S."/>
            <person name="Brinkmann H."/>
            <person name="Rohde M."/>
            <person name="Jarek M."/>
            <person name="Friedl T."/>
            <person name="Seufert S."/>
            <person name="Schumacher M."/>
            <person name="Overmann J."/>
            <person name="Neumann-Schaal M."/>
            <person name="Petersen J."/>
        </authorList>
    </citation>
    <scope>NUCLEOTIDE SEQUENCE [LARGE SCALE GENOMIC DNA]</scope>
    <source>
        <strain evidence="3 4">PCC 6912</strain>
    </source>
</reference>
<keyword evidence="4" id="KW-1185">Reference proteome</keyword>
<proteinExistence type="predicted"/>